<dbReference type="OrthoDB" id="5895974at2759"/>
<dbReference type="Proteomes" id="UP000024635">
    <property type="component" value="Unassembled WGS sequence"/>
</dbReference>
<accession>A0A016TR73</accession>
<name>A0A016TR73_9BILA</name>
<proteinExistence type="predicted"/>
<dbReference type="AlphaFoldDB" id="A0A016TR73"/>
<evidence type="ECO:0000313" key="2">
    <source>
        <dbReference type="EMBL" id="EYC05132.1"/>
    </source>
</evidence>
<keyword evidence="3" id="KW-1185">Reference proteome</keyword>
<feature type="signal peptide" evidence="1">
    <location>
        <begin position="1"/>
        <end position="20"/>
    </location>
</feature>
<sequence length="157" mass="17315">MHFIFFLIGFVVLFTQRSTASFSGGNLNGLFANAPMSNTGDFEEAVVSVKKRMRTDSTVAGGSQEEGQETPTLVHIPVMHASPIVAAAPVSPVVHYGVISPRSEARNLVGSYKREEGHLLDTTINLPFRRAKARKLAARRAARKHKSLRKHRKVNKH</sequence>
<dbReference type="EMBL" id="JARK01001420">
    <property type="protein sequence ID" value="EYC05132.1"/>
    <property type="molecule type" value="Genomic_DNA"/>
</dbReference>
<comment type="caution">
    <text evidence="2">The sequence shown here is derived from an EMBL/GenBank/DDBJ whole genome shotgun (WGS) entry which is preliminary data.</text>
</comment>
<feature type="chain" id="PRO_5001487901" evidence="1">
    <location>
        <begin position="21"/>
        <end position="157"/>
    </location>
</feature>
<keyword evidence="1" id="KW-0732">Signal</keyword>
<gene>
    <name evidence="2" type="primary">Acey_s0084.g1794</name>
    <name evidence="2" type="ORF">Y032_0084g1794</name>
</gene>
<evidence type="ECO:0000313" key="3">
    <source>
        <dbReference type="Proteomes" id="UP000024635"/>
    </source>
</evidence>
<organism evidence="2 3">
    <name type="scientific">Ancylostoma ceylanicum</name>
    <dbReference type="NCBI Taxonomy" id="53326"/>
    <lineage>
        <taxon>Eukaryota</taxon>
        <taxon>Metazoa</taxon>
        <taxon>Ecdysozoa</taxon>
        <taxon>Nematoda</taxon>
        <taxon>Chromadorea</taxon>
        <taxon>Rhabditida</taxon>
        <taxon>Rhabditina</taxon>
        <taxon>Rhabditomorpha</taxon>
        <taxon>Strongyloidea</taxon>
        <taxon>Ancylostomatidae</taxon>
        <taxon>Ancylostomatinae</taxon>
        <taxon>Ancylostoma</taxon>
    </lineage>
</organism>
<evidence type="ECO:0000256" key="1">
    <source>
        <dbReference type="SAM" id="SignalP"/>
    </source>
</evidence>
<protein>
    <submittedName>
        <fullName evidence="2">Uncharacterized protein</fullName>
    </submittedName>
</protein>
<reference evidence="3" key="1">
    <citation type="journal article" date="2015" name="Nat. Genet.">
        <title>The genome and transcriptome of the zoonotic hookworm Ancylostoma ceylanicum identify infection-specific gene families.</title>
        <authorList>
            <person name="Schwarz E.M."/>
            <person name="Hu Y."/>
            <person name="Antoshechkin I."/>
            <person name="Miller M.M."/>
            <person name="Sternberg P.W."/>
            <person name="Aroian R.V."/>
        </authorList>
    </citation>
    <scope>NUCLEOTIDE SEQUENCE</scope>
    <source>
        <strain evidence="3">HY135</strain>
    </source>
</reference>